<proteinExistence type="inferred from homology"/>
<dbReference type="AlphaFoldDB" id="A0A6A4Y732"/>
<dbReference type="OrthoDB" id="2411602at2759"/>
<name>A0A6A4Y732_9STRA</name>
<feature type="active site" evidence="3">
    <location>
        <position position="198"/>
    </location>
</feature>
<dbReference type="PROSITE" id="PS01046">
    <property type="entry name" value="LON_SER"/>
    <property type="match status" value="1"/>
</dbReference>
<evidence type="ECO:0000259" key="4">
    <source>
        <dbReference type="PROSITE" id="PS51786"/>
    </source>
</evidence>
<accession>A0A6A4Y732</accession>
<gene>
    <name evidence="5" type="ORF">As57867_017195</name>
</gene>
<feature type="domain" description="Lon proteolytic" evidence="4">
    <location>
        <begin position="66"/>
        <end position="248"/>
    </location>
</feature>
<evidence type="ECO:0000256" key="2">
    <source>
        <dbReference type="ARBA" id="ARBA00022825"/>
    </source>
</evidence>
<dbReference type="InterPro" id="IPR014721">
    <property type="entry name" value="Ribsml_uS5_D2-typ_fold_subgr"/>
</dbReference>
<dbReference type="InterPro" id="IPR008268">
    <property type="entry name" value="Peptidase_S16_AS"/>
</dbReference>
<keyword evidence="2 3" id="KW-0720">Serine protease</keyword>
<dbReference type="PRINTS" id="PR00830">
    <property type="entry name" value="ENDOLAPTASE"/>
</dbReference>
<dbReference type="FunFam" id="3.30.230.10:FF:000015">
    <property type="entry name" value="Lon protease homolog, mitochondrial"/>
    <property type="match status" value="1"/>
</dbReference>
<dbReference type="GO" id="GO:0007005">
    <property type="term" value="P:mitochondrion organization"/>
    <property type="evidence" value="ECO:0007669"/>
    <property type="project" value="TreeGrafter"/>
</dbReference>
<dbReference type="InterPro" id="IPR027065">
    <property type="entry name" value="Lon_Prtase"/>
</dbReference>
<organism evidence="5">
    <name type="scientific">Aphanomyces stellatus</name>
    <dbReference type="NCBI Taxonomy" id="120398"/>
    <lineage>
        <taxon>Eukaryota</taxon>
        <taxon>Sar</taxon>
        <taxon>Stramenopiles</taxon>
        <taxon>Oomycota</taxon>
        <taxon>Saprolegniomycetes</taxon>
        <taxon>Saprolegniales</taxon>
        <taxon>Verrucalvaceae</taxon>
        <taxon>Aphanomyces</taxon>
    </lineage>
</organism>
<dbReference type="PROSITE" id="PS51786">
    <property type="entry name" value="LON_PROTEOLYTIC"/>
    <property type="match status" value="1"/>
</dbReference>
<dbReference type="PANTHER" id="PTHR43718:SF2">
    <property type="entry name" value="LON PROTEASE HOMOLOG, MITOCHONDRIAL"/>
    <property type="match status" value="1"/>
</dbReference>
<dbReference type="Pfam" id="PF05362">
    <property type="entry name" value="Lon_C"/>
    <property type="match status" value="1"/>
</dbReference>
<dbReference type="Gene3D" id="3.30.230.10">
    <property type="match status" value="1"/>
</dbReference>
<dbReference type="GO" id="GO:0003697">
    <property type="term" value="F:single-stranded DNA binding"/>
    <property type="evidence" value="ECO:0007669"/>
    <property type="project" value="TreeGrafter"/>
</dbReference>
<dbReference type="GO" id="GO:0004252">
    <property type="term" value="F:serine-type endopeptidase activity"/>
    <property type="evidence" value="ECO:0007669"/>
    <property type="project" value="UniProtKB-UniRule"/>
</dbReference>
<reference evidence="5" key="1">
    <citation type="submission" date="2019-06" db="EMBL/GenBank/DDBJ databases">
        <title>Genomics analysis of Aphanomyces spp. identifies a new class of oomycete effector associated with host adaptation.</title>
        <authorList>
            <person name="Gaulin E."/>
        </authorList>
    </citation>
    <scope>NUCLEOTIDE SEQUENCE</scope>
    <source>
        <strain evidence="5">CBS 578.67</strain>
    </source>
</reference>
<sequence length="248" mass="26846">GLIPRQLGSRNLEQHIEKIFRKVALEVVVSLAKEDKDAAQDFCISPDKLHKYVGQPRFTSEKMYETLQPGVVMGLAWTAMGGSSLYIETTTVQSKGGKGGLLTTGQMGGVMEESTKIAHTYARHKLELLQPDNTFFEADLHLHVPEGATPKDGPSAGCTMVTALLSLGLNKPVKSNLAMTGELSLTGKVLPVGGIKEKTIAARRAGVTTIVLPAGNQKDFDELPDYLKDGLDAHFAKTYDDVYKVAFE</sequence>
<dbReference type="GO" id="GO:0004176">
    <property type="term" value="F:ATP-dependent peptidase activity"/>
    <property type="evidence" value="ECO:0007669"/>
    <property type="project" value="UniProtKB-UniRule"/>
</dbReference>
<feature type="non-terminal residue" evidence="5">
    <location>
        <position position="1"/>
    </location>
</feature>
<feature type="active site" evidence="3">
    <location>
        <position position="155"/>
    </location>
</feature>
<dbReference type="GO" id="GO:0006515">
    <property type="term" value="P:protein quality control for misfolded or incompletely synthesized proteins"/>
    <property type="evidence" value="ECO:0007669"/>
    <property type="project" value="TreeGrafter"/>
</dbReference>
<dbReference type="GO" id="GO:0005524">
    <property type="term" value="F:ATP binding"/>
    <property type="evidence" value="ECO:0007669"/>
    <property type="project" value="InterPro"/>
</dbReference>
<keyword evidence="1 3" id="KW-0378">Hydrolase</keyword>
<evidence type="ECO:0000313" key="5">
    <source>
        <dbReference type="EMBL" id="KAF0691552.1"/>
    </source>
</evidence>
<dbReference type="EMBL" id="VJMH01006067">
    <property type="protein sequence ID" value="KAF0691552.1"/>
    <property type="molecule type" value="Genomic_DNA"/>
</dbReference>
<comment type="caution">
    <text evidence="5">The sequence shown here is derived from an EMBL/GenBank/DDBJ whole genome shotgun (WGS) entry which is preliminary data.</text>
</comment>
<dbReference type="GO" id="GO:0051131">
    <property type="term" value="P:chaperone-mediated protein complex assembly"/>
    <property type="evidence" value="ECO:0007669"/>
    <property type="project" value="TreeGrafter"/>
</dbReference>
<evidence type="ECO:0000256" key="3">
    <source>
        <dbReference type="PROSITE-ProRule" id="PRU01122"/>
    </source>
</evidence>
<dbReference type="InterPro" id="IPR020568">
    <property type="entry name" value="Ribosomal_Su5_D2-typ_SF"/>
</dbReference>
<dbReference type="GO" id="GO:0005759">
    <property type="term" value="C:mitochondrial matrix"/>
    <property type="evidence" value="ECO:0007669"/>
    <property type="project" value="TreeGrafter"/>
</dbReference>
<protein>
    <recommendedName>
        <fullName evidence="4">Lon proteolytic domain-containing protein</fullName>
    </recommendedName>
</protein>
<evidence type="ECO:0000256" key="1">
    <source>
        <dbReference type="ARBA" id="ARBA00022801"/>
    </source>
</evidence>
<dbReference type="Gene3D" id="1.10.8.60">
    <property type="match status" value="1"/>
</dbReference>
<dbReference type="PANTHER" id="PTHR43718">
    <property type="entry name" value="LON PROTEASE"/>
    <property type="match status" value="1"/>
</dbReference>
<comment type="similarity">
    <text evidence="3">Belongs to the peptidase S16 family.</text>
</comment>
<dbReference type="InterPro" id="IPR008269">
    <property type="entry name" value="Lon_proteolytic"/>
</dbReference>
<keyword evidence="3" id="KW-0645">Protease</keyword>
<dbReference type="SUPFAM" id="SSF54211">
    <property type="entry name" value="Ribosomal protein S5 domain 2-like"/>
    <property type="match status" value="1"/>
</dbReference>